<evidence type="ECO:0000313" key="1">
    <source>
        <dbReference type="EMBL" id="ACL24311.1"/>
    </source>
</evidence>
<protein>
    <submittedName>
        <fullName evidence="1">Nitrogen regulatory protein P-II</fullName>
    </submittedName>
</protein>
<dbReference type="OrthoDB" id="330665at2"/>
<dbReference type="RefSeq" id="WP_012616675.1">
    <property type="nucleotide sequence ID" value="NC_011831.1"/>
</dbReference>
<keyword evidence="2" id="KW-1185">Reference proteome</keyword>
<dbReference type="Proteomes" id="UP000002508">
    <property type="component" value="Chromosome"/>
</dbReference>
<dbReference type="HOGENOM" id="CLU_169009_2_0_0"/>
<name>B8G8P9_CHLAD</name>
<dbReference type="GO" id="GO:0030234">
    <property type="term" value="F:enzyme regulator activity"/>
    <property type="evidence" value="ECO:0007669"/>
    <property type="project" value="InterPro"/>
</dbReference>
<dbReference type="Pfam" id="PF00543">
    <property type="entry name" value="P-II"/>
    <property type="match status" value="1"/>
</dbReference>
<dbReference type="EMBL" id="CP001337">
    <property type="protein sequence ID" value="ACL24311.1"/>
    <property type="molecule type" value="Genomic_DNA"/>
</dbReference>
<organism evidence="1 2">
    <name type="scientific">Chloroflexus aggregans (strain MD-66 / DSM 9485)</name>
    <dbReference type="NCBI Taxonomy" id="326427"/>
    <lineage>
        <taxon>Bacteria</taxon>
        <taxon>Bacillati</taxon>
        <taxon>Chloroflexota</taxon>
        <taxon>Chloroflexia</taxon>
        <taxon>Chloroflexales</taxon>
        <taxon>Chloroflexineae</taxon>
        <taxon>Chloroflexaceae</taxon>
        <taxon>Chloroflexus</taxon>
    </lineage>
</organism>
<dbReference type="AlphaFoldDB" id="B8G8P9"/>
<dbReference type="eggNOG" id="COG0347">
    <property type="taxonomic scope" value="Bacteria"/>
</dbReference>
<dbReference type="GO" id="GO:0006808">
    <property type="term" value="P:regulation of nitrogen utilization"/>
    <property type="evidence" value="ECO:0007669"/>
    <property type="project" value="InterPro"/>
</dbReference>
<dbReference type="Gene3D" id="3.30.70.120">
    <property type="match status" value="1"/>
</dbReference>
<sequence length="104" mass="11781">MELTTVKLVTIISEAILEERILHDLRKLGARGYTVGEVRGEGTRGVHASEWEGKSLRIETLVKPEVAEQILQHLAHTYFPHFAVIAYMTDVQVVRGDKFHGERT</sequence>
<dbReference type="STRING" id="326427.Cagg_1404"/>
<gene>
    <name evidence="1" type="ordered locus">Cagg_1404</name>
</gene>
<dbReference type="SUPFAM" id="SSF54913">
    <property type="entry name" value="GlnB-like"/>
    <property type="match status" value="1"/>
</dbReference>
<dbReference type="InterPro" id="IPR015867">
    <property type="entry name" value="N-reg_PII/ATP_PRibTrfase_C"/>
</dbReference>
<dbReference type="InterPro" id="IPR011322">
    <property type="entry name" value="N-reg_PII-like_a/b"/>
</dbReference>
<reference evidence="1" key="1">
    <citation type="submission" date="2008-12" db="EMBL/GenBank/DDBJ databases">
        <title>Complete sequence of Chloroflexus aggregans DSM 9485.</title>
        <authorList>
            <consortium name="US DOE Joint Genome Institute"/>
            <person name="Lucas S."/>
            <person name="Copeland A."/>
            <person name="Lapidus A."/>
            <person name="Glavina del Rio T."/>
            <person name="Dalin E."/>
            <person name="Tice H."/>
            <person name="Pitluck S."/>
            <person name="Foster B."/>
            <person name="Larimer F."/>
            <person name="Land M."/>
            <person name="Hauser L."/>
            <person name="Kyrpides N."/>
            <person name="Mikhailova N."/>
            <person name="Bryant D."/>
            <person name="Richardson P."/>
        </authorList>
    </citation>
    <scope>NUCLEOTIDE SEQUENCE</scope>
    <source>
        <strain evidence="1">DSM 9485</strain>
    </source>
</reference>
<dbReference type="KEGG" id="cag:Cagg_1404"/>
<evidence type="ECO:0000313" key="2">
    <source>
        <dbReference type="Proteomes" id="UP000002508"/>
    </source>
</evidence>
<dbReference type="InterPro" id="IPR002187">
    <property type="entry name" value="N-reg_PII"/>
</dbReference>
<accession>B8G8P9</accession>
<proteinExistence type="predicted"/>